<dbReference type="RefSeq" id="XP_009155262.1">
    <property type="nucleotide sequence ID" value="XM_009157014.1"/>
</dbReference>
<dbReference type="EMBL" id="JH226131">
    <property type="protein sequence ID" value="EHY54801.1"/>
    <property type="molecule type" value="Genomic_DNA"/>
</dbReference>
<reference evidence="9" key="1">
    <citation type="submission" date="2011-07" db="EMBL/GenBank/DDBJ databases">
        <title>The Genome Sequence of Exophiala (Wangiella) dermatitidis NIH/UT8656.</title>
        <authorList>
            <consortium name="The Broad Institute Genome Sequencing Platform"/>
            <person name="Cuomo C."/>
            <person name="Wang Z."/>
            <person name="Hunicke-Smith S."/>
            <person name="Szanislo P.J."/>
            <person name="Earl A."/>
            <person name="Young S.K."/>
            <person name="Zeng Q."/>
            <person name="Gargeya S."/>
            <person name="Fitzgerald M."/>
            <person name="Haas B."/>
            <person name="Abouelleil A."/>
            <person name="Alvarado L."/>
            <person name="Arachchi H.M."/>
            <person name="Berlin A."/>
            <person name="Brown A."/>
            <person name="Chapman S.B."/>
            <person name="Chen Z."/>
            <person name="Dunbar C."/>
            <person name="Freedman E."/>
            <person name="Gearin G."/>
            <person name="Gellesch M."/>
            <person name="Goldberg J."/>
            <person name="Griggs A."/>
            <person name="Gujja S."/>
            <person name="Heiman D."/>
            <person name="Howarth C."/>
            <person name="Larson L."/>
            <person name="Lui A."/>
            <person name="MacDonald P.J.P."/>
            <person name="Montmayeur A."/>
            <person name="Murphy C."/>
            <person name="Neiman D."/>
            <person name="Pearson M."/>
            <person name="Priest M."/>
            <person name="Roberts A."/>
            <person name="Saif S."/>
            <person name="Shea T."/>
            <person name="Shenoy N."/>
            <person name="Sisk P."/>
            <person name="Stolte C."/>
            <person name="Sykes S."/>
            <person name="Wortman J."/>
            <person name="Nusbaum C."/>
            <person name="Birren B."/>
        </authorList>
    </citation>
    <scope>NUCLEOTIDE SEQUENCE</scope>
    <source>
        <strain evidence="9">NIH/UT8656</strain>
    </source>
</reference>
<dbReference type="VEuPathDB" id="FungiDB:HMPREF1120_02965"/>
<dbReference type="InterPro" id="IPR052478">
    <property type="entry name" value="Metabolite_Synth_Reg"/>
</dbReference>
<gene>
    <name evidence="9" type="ORF">HMPREF1120_02965</name>
</gene>
<evidence type="ECO:0000313" key="9">
    <source>
        <dbReference type="EMBL" id="EHY54801.1"/>
    </source>
</evidence>
<dbReference type="GO" id="GO:0008270">
    <property type="term" value="F:zinc ion binding"/>
    <property type="evidence" value="ECO:0007669"/>
    <property type="project" value="InterPro"/>
</dbReference>
<dbReference type="InterPro" id="IPR036864">
    <property type="entry name" value="Zn2-C6_fun-type_DNA-bd_sf"/>
</dbReference>
<dbReference type="CDD" id="cd12148">
    <property type="entry name" value="fungal_TF_MHR"/>
    <property type="match status" value="1"/>
</dbReference>
<feature type="domain" description="Zn(2)-C6 fungal-type" evidence="8">
    <location>
        <begin position="13"/>
        <end position="42"/>
    </location>
</feature>
<dbReference type="GO" id="GO:0003677">
    <property type="term" value="F:DNA binding"/>
    <property type="evidence" value="ECO:0007669"/>
    <property type="project" value="UniProtKB-KW"/>
</dbReference>
<feature type="compositionally biased region" description="Polar residues" evidence="7">
    <location>
        <begin position="71"/>
        <end position="80"/>
    </location>
</feature>
<evidence type="ECO:0000256" key="7">
    <source>
        <dbReference type="SAM" id="MobiDB-lite"/>
    </source>
</evidence>
<evidence type="ECO:0000256" key="5">
    <source>
        <dbReference type="ARBA" id="ARBA00023163"/>
    </source>
</evidence>
<keyword evidence="3" id="KW-0805">Transcription regulation</keyword>
<dbReference type="Pfam" id="PF00172">
    <property type="entry name" value="Zn_clus"/>
    <property type="match status" value="1"/>
</dbReference>
<evidence type="ECO:0000256" key="3">
    <source>
        <dbReference type="ARBA" id="ARBA00023015"/>
    </source>
</evidence>
<feature type="region of interest" description="Disordered" evidence="7">
    <location>
        <begin position="45"/>
        <end position="85"/>
    </location>
</feature>
<dbReference type="eggNOG" id="ENOG502QQ7I">
    <property type="taxonomic scope" value="Eukaryota"/>
</dbReference>
<keyword evidence="10" id="KW-1185">Reference proteome</keyword>
<evidence type="ECO:0000313" key="10">
    <source>
        <dbReference type="Proteomes" id="UP000007304"/>
    </source>
</evidence>
<dbReference type="InParanoid" id="H6BRX3"/>
<keyword evidence="5" id="KW-0804">Transcription</keyword>
<dbReference type="FunCoup" id="H6BRX3">
    <property type="interactions" value="154"/>
</dbReference>
<dbReference type="Gene3D" id="4.10.240.10">
    <property type="entry name" value="Zn(2)-C6 fungal-type DNA-binding domain"/>
    <property type="match status" value="1"/>
</dbReference>
<proteinExistence type="predicted"/>
<evidence type="ECO:0000256" key="6">
    <source>
        <dbReference type="ARBA" id="ARBA00023242"/>
    </source>
</evidence>
<dbReference type="Pfam" id="PF04082">
    <property type="entry name" value="Fungal_trans"/>
    <property type="match status" value="1"/>
</dbReference>
<dbReference type="SUPFAM" id="SSF57701">
    <property type="entry name" value="Zn2/Cys6 DNA-binding domain"/>
    <property type="match status" value="1"/>
</dbReference>
<dbReference type="PROSITE" id="PS50048">
    <property type="entry name" value="ZN2_CY6_FUNGAL_2"/>
    <property type="match status" value="1"/>
</dbReference>
<evidence type="ECO:0000256" key="2">
    <source>
        <dbReference type="ARBA" id="ARBA00022833"/>
    </source>
</evidence>
<dbReference type="AlphaFoldDB" id="H6BRX3"/>
<keyword evidence="6" id="KW-0539">Nucleus</keyword>
<dbReference type="GeneID" id="20307604"/>
<dbReference type="InterPro" id="IPR001138">
    <property type="entry name" value="Zn2Cys6_DnaBD"/>
</dbReference>
<dbReference type="GO" id="GO:0009410">
    <property type="term" value="P:response to xenobiotic stimulus"/>
    <property type="evidence" value="ECO:0007669"/>
    <property type="project" value="TreeGrafter"/>
</dbReference>
<keyword evidence="4" id="KW-0238">DNA-binding</keyword>
<protein>
    <recommendedName>
        <fullName evidence="8">Zn(2)-C6 fungal-type domain-containing protein</fullName>
    </recommendedName>
</protein>
<dbReference type="PANTHER" id="PTHR31779">
    <property type="entry name" value="2-NITROPROPANE DIOXYGENASE FAMILY, PUTATIVE (AFU_ORTHOLOGUE AFUA_2G17430)-RELATED"/>
    <property type="match status" value="1"/>
</dbReference>
<dbReference type="SMART" id="SM00066">
    <property type="entry name" value="GAL4"/>
    <property type="match status" value="1"/>
</dbReference>
<evidence type="ECO:0000256" key="1">
    <source>
        <dbReference type="ARBA" id="ARBA00022723"/>
    </source>
</evidence>
<dbReference type="InterPro" id="IPR007219">
    <property type="entry name" value="XnlR_reg_dom"/>
</dbReference>
<evidence type="ECO:0000256" key="4">
    <source>
        <dbReference type="ARBA" id="ARBA00023125"/>
    </source>
</evidence>
<dbReference type="OrthoDB" id="4064873at2759"/>
<sequence length="547" mass="61242">MPSPGFRRRAKQACETCKLRKRRCDGHEPCSFCLRYEYHCSFKPPAPRKPAGRNAGGTSRRPSEELAESSEMANGRTTSVDQEKMEANSGTAFPHLLGMRLNPQSAPKVHGFSWNLGPRDEPAQAFTNITTMISAREMEDLVTHYLKKIHPLYAILDPDTLHQKVVERWEVVHAIDSYDPVLCMVAALGSLFSGHNAHPNENAMVQCAKEMLETTCIRKEALLHHATAWLLRTLYLRSTNSPHASWMASCSTMHMIEATGAHQDPDLVSLVYSDTAHVSVGEESHRRLFWVATVLNSWISYEYGRSRVLLRGVSCKTPLPRPGDFTSELIALYQISERLDPDQPNRASDLEDALTRLERLTLSHDALVLSQSNVALTIYRRLRVASPNISSDILTRIIRLGNDGLDAAVRIAMERCPWWHVANVPFQFICILLAMDSRESLSQVGPALRSFRAIARYFSTSMLHTALETIESLVRLSQNKKERDLALLRESMQADASGSLEHMPLTAPPFSAASWTGTTSDIASLGNFDWDWTAFLENQGPLFDEGA</sequence>
<dbReference type="HOGENOM" id="CLU_019691_1_0_1"/>
<organism evidence="9 10">
    <name type="scientific">Exophiala dermatitidis (strain ATCC 34100 / CBS 525.76 / NIH/UT8656)</name>
    <name type="common">Black yeast</name>
    <name type="synonym">Wangiella dermatitidis</name>
    <dbReference type="NCBI Taxonomy" id="858893"/>
    <lineage>
        <taxon>Eukaryota</taxon>
        <taxon>Fungi</taxon>
        <taxon>Dikarya</taxon>
        <taxon>Ascomycota</taxon>
        <taxon>Pezizomycotina</taxon>
        <taxon>Eurotiomycetes</taxon>
        <taxon>Chaetothyriomycetidae</taxon>
        <taxon>Chaetothyriales</taxon>
        <taxon>Herpotrichiellaceae</taxon>
        <taxon>Exophiala</taxon>
    </lineage>
</organism>
<evidence type="ECO:0000259" key="8">
    <source>
        <dbReference type="PROSITE" id="PS50048"/>
    </source>
</evidence>
<dbReference type="GO" id="GO:0006351">
    <property type="term" value="P:DNA-templated transcription"/>
    <property type="evidence" value="ECO:0007669"/>
    <property type="project" value="InterPro"/>
</dbReference>
<keyword evidence="2" id="KW-0862">Zinc</keyword>
<dbReference type="PANTHER" id="PTHR31779:SF5">
    <property type="entry name" value="ZN(II)2CYS6 TRANSCRIPTION FACTOR (EUROFUNG)"/>
    <property type="match status" value="1"/>
</dbReference>
<accession>H6BRX3</accession>
<keyword evidence="1" id="KW-0479">Metal-binding</keyword>
<dbReference type="Proteomes" id="UP000007304">
    <property type="component" value="Unassembled WGS sequence"/>
</dbReference>
<dbReference type="OMA" id="CDGHEPC"/>
<dbReference type="PROSITE" id="PS00463">
    <property type="entry name" value="ZN2_CY6_FUNGAL_1"/>
    <property type="match status" value="1"/>
</dbReference>
<dbReference type="GO" id="GO:0000981">
    <property type="term" value="F:DNA-binding transcription factor activity, RNA polymerase II-specific"/>
    <property type="evidence" value="ECO:0007669"/>
    <property type="project" value="InterPro"/>
</dbReference>
<dbReference type="CDD" id="cd00067">
    <property type="entry name" value="GAL4"/>
    <property type="match status" value="1"/>
</dbReference>
<dbReference type="SMART" id="SM00906">
    <property type="entry name" value="Fungal_trans"/>
    <property type="match status" value="1"/>
</dbReference>
<name>H6BRX3_EXODN</name>